<proteinExistence type="inferred from homology"/>
<evidence type="ECO:0000313" key="13">
    <source>
        <dbReference type="EMBL" id="WVZ62913.1"/>
    </source>
</evidence>
<protein>
    <recommendedName>
        <fullName evidence="12">Morc S5 domain-containing protein</fullName>
    </recommendedName>
</protein>
<keyword evidence="6" id="KW-0227">DNA damage</keyword>
<dbReference type="Pfam" id="PF13589">
    <property type="entry name" value="HATPase_c_3"/>
    <property type="match status" value="1"/>
</dbReference>
<evidence type="ECO:0000256" key="8">
    <source>
        <dbReference type="ARBA" id="ARBA00023158"/>
    </source>
</evidence>
<keyword evidence="7" id="KW-0175">Coiled coil</keyword>
<dbReference type="InterPro" id="IPR036890">
    <property type="entry name" value="HATPase_C_sf"/>
</dbReference>
<dbReference type="Proteomes" id="UP001341281">
    <property type="component" value="Chromosome 03"/>
</dbReference>
<dbReference type="InterPro" id="IPR041006">
    <property type="entry name" value="Morc_S5"/>
</dbReference>
<dbReference type="GO" id="GO:0004519">
    <property type="term" value="F:endonuclease activity"/>
    <property type="evidence" value="ECO:0007669"/>
    <property type="project" value="UniProtKB-KW"/>
</dbReference>
<dbReference type="PANTHER" id="PTHR23336">
    <property type="entry name" value="ZINC FINGER CW-TYPE COILED-COIL DOMAIN PROTEIN 3"/>
    <property type="match status" value="1"/>
</dbReference>
<evidence type="ECO:0000256" key="3">
    <source>
        <dbReference type="ARBA" id="ARBA00011738"/>
    </source>
</evidence>
<evidence type="ECO:0000256" key="11">
    <source>
        <dbReference type="SAM" id="MobiDB-lite"/>
    </source>
</evidence>
<keyword evidence="9" id="KW-0234">DNA repair</keyword>
<evidence type="ECO:0000256" key="10">
    <source>
        <dbReference type="ARBA" id="ARBA00023242"/>
    </source>
</evidence>
<organism evidence="13 14">
    <name type="scientific">Paspalum notatum var. saurae</name>
    <dbReference type="NCBI Taxonomy" id="547442"/>
    <lineage>
        <taxon>Eukaryota</taxon>
        <taxon>Viridiplantae</taxon>
        <taxon>Streptophyta</taxon>
        <taxon>Embryophyta</taxon>
        <taxon>Tracheophyta</taxon>
        <taxon>Spermatophyta</taxon>
        <taxon>Magnoliopsida</taxon>
        <taxon>Liliopsida</taxon>
        <taxon>Poales</taxon>
        <taxon>Poaceae</taxon>
        <taxon>PACMAD clade</taxon>
        <taxon>Panicoideae</taxon>
        <taxon>Andropogonodae</taxon>
        <taxon>Paspaleae</taxon>
        <taxon>Paspalinae</taxon>
        <taxon>Paspalum</taxon>
    </lineage>
</organism>
<evidence type="ECO:0000256" key="2">
    <source>
        <dbReference type="ARBA" id="ARBA00007845"/>
    </source>
</evidence>
<dbReference type="AlphaFoldDB" id="A0AAQ3SXT6"/>
<evidence type="ECO:0000259" key="12">
    <source>
        <dbReference type="Pfam" id="PF17942"/>
    </source>
</evidence>
<feature type="region of interest" description="Disordered" evidence="11">
    <location>
        <begin position="23"/>
        <end position="63"/>
    </location>
</feature>
<name>A0AAQ3SXT6_PASNO</name>
<evidence type="ECO:0000256" key="1">
    <source>
        <dbReference type="ARBA" id="ARBA00004123"/>
    </source>
</evidence>
<dbReference type="GO" id="GO:0005634">
    <property type="term" value="C:nucleus"/>
    <property type="evidence" value="ECO:0007669"/>
    <property type="project" value="UniProtKB-SubCell"/>
</dbReference>
<evidence type="ECO:0000313" key="14">
    <source>
        <dbReference type="Proteomes" id="UP001341281"/>
    </source>
</evidence>
<keyword evidence="5" id="KW-0378">Hydrolase</keyword>
<dbReference type="GO" id="GO:0031349">
    <property type="term" value="P:positive regulation of defense response"/>
    <property type="evidence" value="ECO:0007669"/>
    <property type="project" value="UniProtKB-ARBA"/>
</dbReference>
<dbReference type="SUPFAM" id="SSF55874">
    <property type="entry name" value="ATPase domain of HSP90 chaperone/DNA topoisomerase II/histidine kinase"/>
    <property type="match status" value="1"/>
</dbReference>
<dbReference type="GO" id="GO:0016887">
    <property type="term" value="F:ATP hydrolysis activity"/>
    <property type="evidence" value="ECO:0007669"/>
    <property type="project" value="InterPro"/>
</dbReference>
<dbReference type="Gene3D" id="3.30.565.10">
    <property type="entry name" value="Histidine kinase-like ATPase, C-terminal domain"/>
    <property type="match status" value="1"/>
</dbReference>
<evidence type="ECO:0000256" key="6">
    <source>
        <dbReference type="ARBA" id="ARBA00022763"/>
    </source>
</evidence>
<dbReference type="Pfam" id="PF17942">
    <property type="entry name" value="Morc6_S5"/>
    <property type="match status" value="1"/>
</dbReference>
<dbReference type="InterPro" id="IPR045261">
    <property type="entry name" value="MORC_ATPase"/>
</dbReference>
<dbReference type="PANTHER" id="PTHR23336:SF65">
    <property type="entry name" value="PROTEIN MICRORCHIDIA 6"/>
    <property type="match status" value="1"/>
</dbReference>
<dbReference type="GO" id="GO:0006281">
    <property type="term" value="P:DNA repair"/>
    <property type="evidence" value="ECO:0007669"/>
    <property type="project" value="UniProtKB-KW"/>
</dbReference>
<dbReference type="EMBL" id="CP144747">
    <property type="protein sequence ID" value="WVZ62913.1"/>
    <property type="molecule type" value="Genomic_DNA"/>
</dbReference>
<comment type="subunit">
    <text evidence="3">Homodimer.</text>
</comment>
<evidence type="ECO:0000256" key="9">
    <source>
        <dbReference type="ARBA" id="ARBA00023204"/>
    </source>
</evidence>
<keyword evidence="4" id="KW-0540">Nuclease</keyword>
<comment type="subcellular location">
    <subcellularLocation>
        <location evidence="1">Nucleus</location>
    </subcellularLocation>
</comment>
<keyword evidence="5" id="KW-0255">Endonuclease</keyword>
<keyword evidence="14" id="KW-1185">Reference proteome</keyword>
<accession>A0AAQ3SXT6</accession>
<evidence type="ECO:0000256" key="4">
    <source>
        <dbReference type="ARBA" id="ARBA00022722"/>
    </source>
</evidence>
<gene>
    <name evidence="13" type="ORF">U9M48_012604</name>
</gene>
<reference evidence="13 14" key="1">
    <citation type="submission" date="2024-02" db="EMBL/GenBank/DDBJ databases">
        <title>High-quality chromosome-scale genome assembly of Pensacola bahiagrass (Paspalum notatum Flugge var. saurae).</title>
        <authorList>
            <person name="Vega J.M."/>
            <person name="Podio M."/>
            <person name="Orjuela J."/>
            <person name="Siena L.A."/>
            <person name="Pessino S.C."/>
            <person name="Combes M.C."/>
            <person name="Mariac C."/>
            <person name="Albertini E."/>
            <person name="Pupilli F."/>
            <person name="Ortiz J.P.A."/>
            <person name="Leblanc O."/>
        </authorList>
    </citation>
    <scope>NUCLEOTIDE SEQUENCE [LARGE SCALE GENOMIC DNA]</scope>
    <source>
        <strain evidence="13">R1</strain>
        <tissue evidence="13">Leaf</tissue>
    </source>
</reference>
<evidence type="ECO:0000256" key="7">
    <source>
        <dbReference type="ARBA" id="ARBA00023054"/>
    </source>
</evidence>
<comment type="similarity">
    <text evidence="2">Belongs to the MORC ATPase protein family.</text>
</comment>
<evidence type="ECO:0000256" key="5">
    <source>
        <dbReference type="ARBA" id="ARBA00022759"/>
    </source>
</evidence>
<sequence>MSSWWGHGPRAYLRVHGRARASKVVPNPSPLSRGDSWTPPPPPHTHTHTFSRRGAWASTTPRRRAAPPHLLSLVAAPGHLLLRRHPTQVFVGPFARDDDERTPGCAMILDFIYLSSDDDEAIVTELNVHRKDHSVHVKAEIVDLTGDEDSFEGEGEHLAYGQFDAAQGTTCLKPELFADDGQAKAAWAMVMSKKQDLGAGDGQDDAAQCTGTLEMQDLGVGDGQSDALQPTATLQMQELRADGQGNAAHCTANLHIQGLRADDVQGDAAQRIATLQPQELRADDVPADASQCVTADDIQCDVAHCTSALQRQESDTAHGKGNAAQCTTTLHRQEFLEAGDSMQEAVQLRNSAEATMSVSSTQGTGRLTGFLNASHVSTAAPFPRQFWKAGGQHVLASQVSINNGQNCLRVHPKFLHSNATSHKWPFGAIAELLDNAIDEVNNGATFVKIDKMKHSPDGDYSLVIEDNGGGMSPKSLRHCLSFGFSQKCTTSSIGQYGNGFKTSTMRLGADAIVFTCTKDTRRLTRSVGLLSYTFLMRCNCNDTFVPVVDYEFDASSSNFKRIMDSGEKHFSSNLSILLRWSPFSTEDELLNQFSDMDCHGTKIIVFNLWLNDALEMELDFTTDKEDIIISGVPEIRGGRTMLERNHVANRFRYSLRVYASILYLHVPESFQIILCGRAVEPHYVVNDLIFPECIRYRPQVEATKEVEVITTIGYLKGAPRLDIYGFNIYHKNRLILPYWRAGSCDQNRRGIAGVLEANFIRPTHDKQDFERTGLFYRLETRLKDMANEYGRYHCHLVGYTPKRPPPAHYGSTTGENDDNSFAGEATTETCSLHRCSNGYDTRDPLQANAGASIDQMDCGACPSVSINVGTLHTLRNAPQQSQAELCKRRKFCPLSFWRAQKRRNTNAYSDQPESDNDNEMAEYRQMLDQNTMLKAECSELEAAGKEQTSKVCTLRKELDVWRQMYNHMRSSLEGLQRSQSNYSIGFL</sequence>
<keyword evidence="10" id="KW-0539">Nucleus</keyword>
<dbReference type="GO" id="GO:0031047">
    <property type="term" value="P:regulatory ncRNA-mediated gene silencing"/>
    <property type="evidence" value="ECO:0007669"/>
    <property type="project" value="UniProtKB-KW"/>
</dbReference>
<keyword evidence="8" id="KW-0943">RNA-mediated gene silencing</keyword>
<feature type="domain" description="Morc S5" evidence="12">
    <location>
        <begin position="653"/>
        <end position="789"/>
    </location>
</feature>